<comment type="pathway">
    <text evidence="3">Nucleotide-sugar biosynthesis; UDP-N-acetyl-alpha-D-glucosamine biosynthesis; alpha-D-glucosamine 6-phosphate from D-fructose 6-phosphate: step 1/1.</text>
</comment>
<dbReference type="EC" id="2.6.1.16" evidence="4"/>
<dbReference type="GO" id="GO:0004360">
    <property type="term" value="F:glutamine-fructose-6-phosphate transaminase (isomerizing) activity"/>
    <property type="evidence" value="ECO:0000318"/>
    <property type="project" value="GO_Central"/>
</dbReference>
<feature type="domain" description="SIS" evidence="13">
    <location>
        <begin position="376"/>
        <end position="515"/>
    </location>
</feature>
<dbReference type="GO" id="GO:0006047">
    <property type="term" value="P:UDP-N-acetylglucosamine metabolic process"/>
    <property type="evidence" value="ECO:0000318"/>
    <property type="project" value="GO_Central"/>
</dbReference>
<evidence type="ECO:0000256" key="5">
    <source>
        <dbReference type="ARBA" id="ARBA00022576"/>
    </source>
</evidence>
<evidence type="ECO:0000256" key="7">
    <source>
        <dbReference type="ARBA" id="ARBA00022737"/>
    </source>
</evidence>
<evidence type="ECO:0000256" key="1">
    <source>
        <dbReference type="ARBA" id="ARBA00001031"/>
    </source>
</evidence>
<dbReference type="Gene3D" id="3.40.50.10490">
    <property type="entry name" value="Glucose-6-phosphate isomerase like protein, domain 1"/>
    <property type="match status" value="2"/>
</dbReference>
<name>B6K7L3_SCHJY</name>
<feature type="domain" description="SIS" evidence="13">
    <location>
        <begin position="548"/>
        <end position="687"/>
    </location>
</feature>
<dbReference type="InterPro" id="IPR001347">
    <property type="entry name" value="SIS_dom"/>
</dbReference>
<dbReference type="Proteomes" id="UP000001744">
    <property type="component" value="Unassembled WGS sequence"/>
</dbReference>
<dbReference type="HOGENOM" id="CLU_012520_5_2_1"/>
<protein>
    <recommendedName>
        <fullName evidence="4">glutamine--fructose-6-phosphate transaminase (isomerizing)</fullName>
        <ecNumber evidence="4">2.6.1.16</ecNumber>
    </recommendedName>
    <alternativeName>
        <fullName evidence="10">D-fructose-6-phosphate amidotransferase</fullName>
    </alternativeName>
    <alternativeName>
        <fullName evidence="9">Hexosephosphate aminotransferase</fullName>
    </alternativeName>
</protein>
<dbReference type="Pfam" id="PF01380">
    <property type="entry name" value="SIS"/>
    <property type="match status" value="2"/>
</dbReference>
<dbReference type="UniPathway" id="UPA00113">
    <property type="reaction ID" value="UER00528"/>
</dbReference>
<dbReference type="SUPFAM" id="SSF56235">
    <property type="entry name" value="N-terminal nucleophile aminohydrolases (Ntn hydrolases)"/>
    <property type="match status" value="1"/>
</dbReference>
<dbReference type="GO" id="GO:0006031">
    <property type="term" value="P:chitin biosynthetic process"/>
    <property type="evidence" value="ECO:0000318"/>
    <property type="project" value="GO_Central"/>
</dbReference>
<sequence length="697" mass="77448">MCGIFGYINYLVERDRGSILNTLVKGLKRLEYRGYDSAGIAVDGDEGQDFLLFKEVGKVNKLAETVEKSNVDMSKKFKTHCAISHTRWATHGKPSPVNCHPQRSDPHSEFVVVHNGIFTNYRELRTVLESRNMAFESETDTECVAKLCKLVYDSSPGISFIELAKIVIRELEGAFALLIKSSHYPGEVIATRRGSPLLVGLKSSKKLKVDFVDVEFPEPSSDSDGKKSPTPLRPFFSETNGETMLRGDKPELLHRPQSRAFVPEEGSPGPVEYFFASDATPIIEYTKRVMFMEDDDIAHVSSNGELHVHRLRRDANASTTRAIETLEMEIASVMKGSFNHYMEKEIFEQPESLMNTMRGRVNFADGLVKLGGLEAYYDIMRRSRRLIFIACGTSYHSCLAVRPTFEELTGLPVVVELASDFMDRRPPLYRDDTVVFVSQSGETADTLSALRYALEHGALTVGVVNVVGSSISRQTHCGVHINAGPEICVASTKAYTSQFVALILIALYLSRDSVSRAERRAAIITGLGELCEKAREALKLSSSLKQLVQERLLQEKNMLVIGRGYHYATAMEGALKVKEISYMHAEGIMAGELKHGTLALVDKDIPIVMFMSDDSNVHKTKNAYEQVVARGGRPILIANDESLALQKSSAFVVPKTVDCLQGIINVIPMQIIAYWLAVLRGYDVDQPRNLAKSVTVE</sequence>
<dbReference type="STRING" id="402676.B6K7L3"/>
<dbReference type="Gene3D" id="3.60.20.10">
    <property type="entry name" value="Glutamine Phosphoribosylpyrophosphate, subunit 1, domain 1"/>
    <property type="match status" value="1"/>
</dbReference>
<feature type="domain" description="Glutamine amidotransferase type-2" evidence="12">
    <location>
        <begin position="2"/>
        <end position="303"/>
    </location>
</feature>
<evidence type="ECO:0000259" key="12">
    <source>
        <dbReference type="PROSITE" id="PS51278"/>
    </source>
</evidence>
<keyword evidence="7" id="KW-0677">Repeat</keyword>
<dbReference type="OrthoDB" id="15235at2759"/>
<organism evidence="14 16">
    <name type="scientific">Schizosaccharomyces japonicus (strain yFS275 / FY16936)</name>
    <name type="common">Fission yeast</name>
    <dbReference type="NCBI Taxonomy" id="402676"/>
    <lineage>
        <taxon>Eukaryota</taxon>
        <taxon>Fungi</taxon>
        <taxon>Dikarya</taxon>
        <taxon>Ascomycota</taxon>
        <taxon>Taphrinomycotina</taxon>
        <taxon>Schizosaccharomycetes</taxon>
        <taxon>Schizosaccharomycetales</taxon>
        <taxon>Schizosaccharomycetaceae</taxon>
        <taxon>Schizosaccharomyces</taxon>
    </lineage>
</organism>
<dbReference type="PROSITE" id="PS51278">
    <property type="entry name" value="GATASE_TYPE_2"/>
    <property type="match status" value="1"/>
</dbReference>
<dbReference type="GO" id="GO:0006002">
    <property type="term" value="P:fructose 6-phosphate metabolic process"/>
    <property type="evidence" value="ECO:0000318"/>
    <property type="project" value="GO_Central"/>
</dbReference>
<evidence type="ECO:0000256" key="6">
    <source>
        <dbReference type="ARBA" id="ARBA00022679"/>
    </source>
</evidence>
<dbReference type="RefSeq" id="XP_002175810.1">
    <property type="nucleotide sequence ID" value="XM_002175774.2"/>
</dbReference>
<dbReference type="InterPro" id="IPR046348">
    <property type="entry name" value="SIS_dom_sf"/>
</dbReference>
<dbReference type="JaponicusDB" id="SJAG_04728">
    <property type="gene designation" value="gfa1"/>
</dbReference>
<evidence type="ECO:0000256" key="2">
    <source>
        <dbReference type="ARBA" id="ARBA00003267"/>
    </source>
</evidence>
<evidence type="ECO:0000313" key="16">
    <source>
        <dbReference type="Proteomes" id="UP000001744"/>
    </source>
</evidence>
<dbReference type="FunFam" id="3.40.50.10490:FF:000002">
    <property type="entry name" value="Glutamine--fructose-6-phosphate aminotransferase [isomerizing]"/>
    <property type="match status" value="1"/>
</dbReference>
<dbReference type="InterPro" id="IPR035490">
    <property type="entry name" value="GlmS/FrlB_SIS"/>
</dbReference>
<dbReference type="PANTHER" id="PTHR10937:SF0">
    <property type="entry name" value="GLUTAMINE--FRUCTOSE-6-PHOSPHATE TRANSAMINASE (ISOMERIZING)"/>
    <property type="match status" value="1"/>
</dbReference>
<dbReference type="PROSITE" id="PS51464">
    <property type="entry name" value="SIS"/>
    <property type="match status" value="2"/>
</dbReference>
<dbReference type="GeneID" id="7051516"/>
<dbReference type="VEuPathDB" id="FungiDB:SJAG_04728"/>
<proteinExistence type="predicted"/>
<evidence type="ECO:0000256" key="8">
    <source>
        <dbReference type="ARBA" id="ARBA00022962"/>
    </source>
</evidence>
<keyword evidence="8" id="KW-0315">Glutamine amidotransferase</keyword>
<keyword evidence="6" id="KW-0808">Transferase</keyword>
<dbReference type="PANTHER" id="PTHR10937">
    <property type="entry name" value="GLUCOSAMINE--FRUCTOSE-6-PHOSPHATE AMINOTRANSFERASE, ISOMERIZING"/>
    <property type="match status" value="1"/>
</dbReference>
<dbReference type="eggNOG" id="KOG1268">
    <property type="taxonomic scope" value="Eukaryota"/>
</dbReference>
<reference evidence="14 16" key="1">
    <citation type="journal article" date="2011" name="Science">
        <title>Comparative functional genomics of the fission yeasts.</title>
        <authorList>
            <person name="Rhind N."/>
            <person name="Chen Z."/>
            <person name="Yassour M."/>
            <person name="Thompson D.A."/>
            <person name="Haas B.J."/>
            <person name="Habib N."/>
            <person name="Wapinski I."/>
            <person name="Roy S."/>
            <person name="Lin M.F."/>
            <person name="Heiman D.I."/>
            <person name="Young S.K."/>
            <person name="Furuya K."/>
            <person name="Guo Y."/>
            <person name="Pidoux A."/>
            <person name="Chen H.M."/>
            <person name="Robbertse B."/>
            <person name="Goldberg J.M."/>
            <person name="Aoki K."/>
            <person name="Bayne E.H."/>
            <person name="Berlin A.M."/>
            <person name="Desjardins C.A."/>
            <person name="Dobbs E."/>
            <person name="Dukaj L."/>
            <person name="Fan L."/>
            <person name="FitzGerald M.G."/>
            <person name="French C."/>
            <person name="Gujja S."/>
            <person name="Hansen K."/>
            <person name="Keifenheim D."/>
            <person name="Levin J.Z."/>
            <person name="Mosher R.A."/>
            <person name="Mueller C.A."/>
            <person name="Pfiffner J."/>
            <person name="Priest M."/>
            <person name="Russ C."/>
            <person name="Smialowska A."/>
            <person name="Swoboda P."/>
            <person name="Sykes S.M."/>
            <person name="Vaughn M."/>
            <person name="Vengrova S."/>
            <person name="Yoder R."/>
            <person name="Zeng Q."/>
            <person name="Allshire R."/>
            <person name="Baulcombe D."/>
            <person name="Birren B.W."/>
            <person name="Brown W."/>
            <person name="Ekwall K."/>
            <person name="Kellis M."/>
            <person name="Leatherwood J."/>
            <person name="Levin H."/>
            <person name="Margalit H."/>
            <person name="Martienssen R."/>
            <person name="Nieduszynski C.A."/>
            <person name="Spatafora J.W."/>
            <person name="Friedman N."/>
            <person name="Dalgaard J.Z."/>
            <person name="Baumann P."/>
            <person name="Niki H."/>
            <person name="Regev A."/>
            <person name="Nusbaum C."/>
        </authorList>
    </citation>
    <scope>NUCLEOTIDE SEQUENCE [LARGE SCALE GENOMIC DNA]</scope>
    <source>
        <strain evidence="16">yFS275 / FY16936</strain>
    </source>
</reference>
<dbReference type="NCBIfam" id="NF001484">
    <property type="entry name" value="PRK00331.1"/>
    <property type="match status" value="1"/>
</dbReference>
<dbReference type="GO" id="GO:0097367">
    <property type="term" value="F:carbohydrate derivative binding"/>
    <property type="evidence" value="ECO:0007669"/>
    <property type="project" value="InterPro"/>
</dbReference>
<evidence type="ECO:0000256" key="9">
    <source>
        <dbReference type="ARBA" id="ARBA00029805"/>
    </source>
</evidence>
<dbReference type="Pfam" id="PF13522">
    <property type="entry name" value="GATase_6"/>
    <property type="match status" value="1"/>
</dbReference>
<dbReference type="OMA" id="ASEYRYA"/>
<comment type="function">
    <text evidence="2">Involved in amino sugar synthesis (formation of chitin, supplies the amino sugars of asparagine-linked oligosaccharides of glycoproteins).</text>
</comment>
<dbReference type="InterPro" id="IPR047084">
    <property type="entry name" value="GFAT_N"/>
</dbReference>
<evidence type="ECO:0000259" key="13">
    <source>
        <dbReference type="PROSITE" id="PS51464"/>
    </source>
</evidence>
<evidence type="ECO:0000313" key="15">
    <source>
        <dbReference type="JaponicusDB" id="SJAG_04728"/>
    </source>
</evidence>
<evidence type="ECO:0000313" key="14">
    <source>
        <dbReference type="EMBL" id="EEB09517.1"/>
    </source>
</evidence>
<comment type="catalytic activity">
    <reaction evidence="1">
        <text>D-fructose 6-phosphate + L-glutamine = D-glucosamine 6-phosphate + L-glutamate</text>
        <dbReference type="Rhea" id="RHEA:13237"/>
        <dbReference type="ChEBI" id="CHEBI:29985"/>
        <dbReference type="ChEBI" id="CHEBI:58359"/>
        <dbReference type="ChEBI" id="CHEBI:58725"/>
        <dbReference type="ChEBI" id="CHEBI:61527"/>
        <dbReference type="EC" id="2.6.1.16"/>
    </reaction>
</comment>
<dbReference type="FunFam" id="3.40.50.10490:FF:000001">
    <property type="entry name" value="Glutamine--fructose-6-phosphate aminotransferase [isomerizing]"/>
    <property type="match status" value="1"/>
</dbReference>
<dbReference type="InterPro" id="IPR035466">
    <property type="entry name" value="GlmS/AgaS_SIS"/>
</dbReference>
<evidence type="ECO:0000256" key="3">
    <source>
        <dbReference type="ARBA" id="ARBA00004775"/>
    </source>
</evidence>
<feature type="region of interest" description="Disordered" evidence="11">
    <location>
        <begin position="216"/>
        <end position="240"/>
    </location>
</feature>
<keyword evidence="16" id="KW-1185">Reference proteome</keyword>
<dbReference type="GO" id="GO:0006487">
    <property type="term" value="P:protein N-linked glycosylation"/>
    <property type="evidence" value="ECO:0000318"/>
    <property type="project" value="GO_Central"/>
</dbReference>
<accession>B6K7L3</accession>
<dbReference type="CDD" id="cd05008">
    <property type="entry name" value="SIS_GlmS_GlmD_1"/>
    <property type="match status" value="1"/>
</dbReference>
<dbReference type="InterPro" id="IPR017932">
    <property type="entry name" value="GATase_2_dom"/>
</dbReference>
<dbReference type="AlphaFoldDB" id="B6K7L3"/>
<dbReference type="InterPro" id="IPR029055">
    <property type="entry name" value="Ntn_hydrolases_N"/>
</dbReference>
<evidence type="ECO:0000256" key="4">
    <source>
        <dbReference type="ARBA" id="ARBA00012916"/>
    </source>
</evidence>
<dbReference type="EMBL" id="KE651168">
    <property type="protein sequence ID" value="EEB09517.1"/>
    <property type="molecule type" value="Genomic_DNA"/>
</dbReference>
<gene>
    <name evidence="15" type="primary">gfa1</name>
    <name evidence="14" type="ORF">SJAG_04728</name>
</gene>
<dbReference type="SUPFAM" id="SSF53697">
    <property type="entry name" value="SIS domain"/>
    <property type="match status" value="1"/>
</dbReference>
<evidence type="ECO:0000256" key="11">
    <source>
        <dbReference type="SAM" id="MobiDB-lite"/>
    </source>
</evidence>
<dbReference type="CDD" id="cd00714">
    <property type="entry name" value="GFAT"/>
    <property type="match status" value="1"/>
</dbReference>
<evidence type="ECO:0000256" key="10">
    <source>
        <dbReference type="ARBA" id="ARBA00033302"/>
    </source>
</evidence>
<keyword evidence="5" id="KW-0032">Aminotransferase</keyword>
<dbReference type="GO" id="GO:0006048">
    <property type="term" value="P:UDP-N-acetylglucosamine biosynthetic process"/>
    <property type="evidence" value="ECO:0007669"/>
    <property type="project" value="UniProtKB-UniPathway"/>
</dbReference>
<dbReference type="CDD" id="cd05009">
    <property type="entry name" value="SIS_GlmS_GlmD_2"/>
    <property type="match status" value="1"/>
</dbReference>